<comment type="caution">
    <text evidence="1">The sequence shown here is derived from an EMBL/GenBank/DDBJ whole genome shotgun (WGS) entry which is preliminary data.</text>
</comment>
<dbReference type="Pfam" id="PF04229">
    <property type="entry name" value="GrpB"/>
    <property type="match status" value="1"/>
</dbReference>
<name>A0A6N8FLX8_9BACI</name>
<dbReference type="Gene3D" id="3.30.460.10">
    <property type="entry name" value="Beta Polymerase, domain 2"/>
    <property type="match status" value="1"/>
</dbReference>
<evidence type="ECO:0000313" key="2">
    <source>
        <dbReference type="Proteomes" id="UP000469125"/>
    </source>
</evidence>
<dbReference type="Proteomes" id="UP000469125">
    <property type="component" value="Unassembled WGS sequence"/>
</dbReference>
<dbReference type="EMBL" id="WOCA01000005">
    <property type="protein sequence ID" value="MUK88318.1"/>
    <property type="molecule type" value="Genomic_DNA"/>
</dbReference>
<protein>
    <submittedName>
        <fullName evidence="1">GrpB family protein</fullName>
    </submittedName>
</protein>
<dbReference type="AlphaFoldDB" id="A0A6N8FLX8"/>
<keyword evidence="2" id="KW-1185">Reference proteome</keyword>
<reference evidence="1 2" key="1">
    <citation type="submission" date="2019-11" db="EMBL/GenBank/DDBJ databases">
        <authorList>
            <person name="Li X."/>
        </authorList>
    </citation>
    <scope>NUCLEOTIDE SEQUENCE [LARGE SCALE GENOMIC DNA]</scope>
    <source>
        <strain evidence="1 2">L9</strain>
    </source>
</reference>
<evidence type="ECO:0000313" key="1">
    <source>
        <dbReference type="EMBL" id="MUK88318.1"/>
    </source>
</evidence>
<proteinExistence type="predicted"/>
<dbReference type="RefSeq" id="WP_155668310.1">
    <property type="nucleotide sequence ID" value="NZ_WOCA01000005.1"/>
</dbReference>
<organism evidence="1 2">
    <name type="scientific">Ornithinibacillus caprae</name>
    <dbReference type="NCBI Taxonomy" id="2678566"/>
    <lineage>
        <taxon>Bacteria</taxon>
        <taxon>Bacillati</taxon>
        <taxon>Bacillota</taxon>
        <taxon>Bacilli</taxon>
        <taxon>Bacillales</taxon>
        <taxon>Bacillaceae</taxon>
        <taxon>Ornithinibacillus</taxon>
    </lineage>
</organism>
<gene>
    <name evidence="1" type="ORF">GMD78_07945</name>
</gene>
<dbReference type="SUPFAM" id="SSF81301">
    <property type="entry name" value="Nucleotidyltransferase"/>
    <property type="match status" value="1"/>
</dbReference>
<accession>A0A6N8FLX8</accession>
<dbReference type="InterPro" id="IPR007344">
    <property type="entry name" value="GrpB/CoaE"/>
</dbReference>
<dbReference type="InterPro" id="IPR043519">
    <property type="entry name" value="NT_sf"/>
</dbReference>
<dbReference type="PANTHER" id="PTHR34822:SF1">
    <property type="entry name" value="GRPB FAMILY PROTEIN"/>
    <property type="match status" value="1"/>
</dbReference>
<sequence>MKDVHDESNWPIWAKEKIDIVEPNPNWRKIGEQEKDLILNYLSSYGVSEVQHYGSTSIPNLPSKPIIDLMAKINSFTSIKDISSVLAKHDWHYVPPELDGRHWQRFFVKVINHKRVAHLHIMLETEERWNQQLLFRDLLRSNPHFIEEYANLKRNLAKKYAQDREGYTKAKTEFINYVLSTQS</sequence>
<dbReference type="PANTHER" id="PTHR34822">
    <property type="entry name" value="GRPB DOMAIN PROTEIN (AFU_ORTHOLOGUE AFUA_1G01530)"/>
    <property type="match status" value="1"/>
</dbReference>